<accession>A0A1W6N0T1</accession>
<dbReference type="SUPFAM" id="SSF56954">
    <property type="entry name" value="Outer membrane efflux proteins (OEP)"/>
    <property type="match status" value="1"/>
</dbReference>
<keyword evidence="4" id="KW-1134">Transmembrane beta strand</keyword>
<name>A0A1W6N0T1_9HYPH</name>
<keyword evidence="3" id="KW-0813">Transport</keyword>
<reference evidence="9 10" key="1">
    <citation type="submission" date="2017-02" db="EMBL/GenBank/DDBJ databases">
        <authorList>
            <person name="Peterson S.W."/>
        </authorList>
    </citation>
    <scope>NUCLEOTIDE SEQUENCE [LARGE SCALE GENOMIC DNA]</scope>
    <source>
        <strain evidence="9 10">S285</strain>
    </source>
</reference>
<protein>
    <submittedName>
        <fullName evidence="9">Channel protein TolC</fullName>
    </submittedName>
</protein>
<keyword evidence="10" id="KW-1185">Reference proteome</keyword>
<dbReference type="GO" id="GO:0015562">
    <property type="term" value="F:efflux transmembrane transporter activity"/>
    <property type="evidence" value="ECO:0007669"/>
    <property type="project" value="InterPro"/>
</dbReference>
<evidence type="ECO:0000256" key="8">
    <source>
        <dbReference type="SAM" id="Coils"/>
    </source>
</evidence>
<comment type="similarity">
    <text evidence="2">Belongs to the outer membrane factor (OMF) (TC 1.B.17) family.</text>
</comment>
<dbReference type="GO" id="GO:1990281">
    <property type="term" value="C:efflux pump complex"/>
    <property type="evidence" value="ECO:0007669"/>
    <property type="project" value="TreeGrafter"/>
</dbReference>
<evidence type="ECO:0000256" key="5">
    <source>
        <dbReference type="ARBA" id="ARBA00022692"/>
    </source>
</evidence>
<evidence type="ECO:0000256" key="6">
    <source>
        <dbReference type="ARBA" id="ARBA00023136"/>
    </source>
</evidence>
<dbReference type="GO" id="GO:0015288">
    <property type="term" value="F:porin activity"/>
    <property type="evidence" value="ECO:0007669"/>
    <property type="project" value="TreeGrafter"/>
</dbReference>
<dbReference type="NCBIfam" id="TIGR01844">
    <property type="entry name" value="type_I_sec_TolC"/>
    <property type="match status" value="1"/>
</dbReference>
<proteinExistence type="inferred from homology"/>
<keyword evidence="5" id="KW-0812">Transmembrane</keyword>
<evidence type="ECO:0000256" key="4">
    <source>
        <dbReference type="ARBA" id="ARBA00022452"/>
    </source>
</evidence>
<dbReference type="PANTHER" id="PTHR30026:SF22">
    <property type="entry name" value="OUTER MEMBRANE EFFLUX PROTEIN"/>
    <property type="match status" value="1"/>
</dbReference>
<comment type="subcellular location">
    <subcellularLocation>
        <location evidence="1">Cell outer membrane</location>
    </subcellularLocation>
</comment>
<dbReference type="InterPro" id="IPR051906">
    <property type="entry name" value="TolC-like"/>
</dbReference>
<keyword evidence="8" id="KW-0175">Coiled coil</keyword>
<feature type="coiled-coil region" evidence="8">
    <location>
        <begin position="370"/>
        <end position="397"/>
    </location>
</feature>
<organism evidence="9 10">
    <name type="scientific">Methylocystis bryophila</name>
    <dbReference type="NCBI Taxonomy" id="655015"/>
    <lineage>
        <taxon>Bacteria</taxon>
        <taxon>Pseudomonadati</taxon>
        <taxon>Pseudomonadota</taxon>
        <taxon>Alphaproteobacteria</taxon>
        <taxon>Hyphomicrobiales</taxon>
        <taxon>Methylocystaceae</taxon>
        <taxon>Methylocystis</taxon>
    </lineage>
</organism>
<sequence length="476" mass="51249">MLILAAAASSSFPTQNASAETINSALIRAYTTNPELNRDRAGVRIRDEDVAKAWSGLRPSAGLQGNVGVENSDWKFPIPDLRVPFIWTTSIAPVSPINGKRLAVQQAYSGVPRGGAFSVSQTLFDGGRTTNAVGEAEAGVFAARAMAELSEQMILQTGAAAYMNVLRDTAILSLRKNNVSNLELQLQQTQQRLRVGEVTNTDLAQAEAALAQARSEYAAAQAQLKNSVADYHQVIGVDPGRLEPASSVERLLPGSVQAGIDIAIQEHPAVRAAMSEVDAAEFAVHAAESALAPTLSLDGQVAHQDDFWGYHGARLFTADVRASLKVPLYQRGEEYASIRQSKEKLGRARLELDVQRSKVRANVVSSYSRLDAAKAQIKSDQATVKAAEKALDGVRREAELGQRTTLDVLNAHQALLNARTNLLISQSDRVVASYMTLGAIGRLSSQSLNLDVIPHDPALHFEEVKFKSFGVDSSSR</sequence>
<dbReference type="Pfam" id="PF02321">
    <property type="entry name" value="OEP"/>
    <property type="match status" value="2"/>
</dbReference>
<evidence type="ECO:0000256" key="1">
    <source>
        <dbReference type="ARBA" id="ARBA00004442"/>
    </source>
</evidence>
<evidence type="ECO:0000313" key="10">
    <source>
        <dbReference type="Proteomes" id="UP000193978"/>
    </source>
</evidence>
<dbReference type="GO" id="GO:0009279">
    <property type="term" value="C:cell outer membrane"/>
    <property type="evidence" value="ECO:0007669"/>
    <property type="project" value="UniProtKB-SubCell"/>
</dbReference>
<keyword evidence="6" id="KW-0472">Membrane</keyword>
<dbReference type="EMBL" id="CP019948">
    <property type="protein sequence ID" value="ARN83398.1"/>
    <property type="molecule type" value="Genomic_DNA"/>
</dbReference>
<dbReference type="PANTHER" id="PTHR30026">
    <property type="entry name" value="OUTER MEMBRANE PROTEIN TOLC"/>
    <property type="match status" value="1"/>
</dbReference>
<keyword evidence="7" id="KW-0998">Cell outer membrane</keyword>
<dbReference type="InterPro" id="IPR003423">
    <property type="entry name" value="OMP_efflux"/>
</dbReference>
<dbReference type="STRING" id="655015.B1812_04915"/>
<dbReference type="AlphaFoldDB" id="A0A1W6N0T1"/>
<dbReference type="InterPro" id="IPR010130">
    <property type="entry name" value="T1SS_OMP_TolC"/>
</dbReference>
<dbReference type="Proteomes" id="UP000193978">
    <property type="component" value="Chromosome"/>
</dbReference>
<dbReference type="KEGG" id="mbry:B1812_04915"/>
<feature type="coiled-coil region" evidence="8">
    <location>
        <begin position="172"/>
        <end position="230"/>
    </location>
</feature>
<dbReference type="Gene3D" id="1.20.1600.10">
    <property type="entry name" value="Outer membrane efflux proteins (OEP)"/>
    <property type="match status" value="1"/>
</dbReference>
<evidence type="ECO:0000256" key="3">
    <source>
        <dbReference type="ARBA" id="ARBA00022448"/>
    </source>
</evidence>
<evidence type="ECO:0000256" key="7">
    <source>
        <dbReference type="ARBA" id="ARBA00023237"/>
    </source>
</evidence>
<evidence type="ECO:0000313" key="9">
    <source>
        <dbReference type="EMBL" id="ARN83398.1"/>
    </source>
</evidence>
<gene>
    <name evidence="9" type="ORF">B1812_04915</name>
</gene>
<evidence type="ECO:0000256" key="2">
    <source>
        <dbReference type="ARBA" id="ARBA00007613"/>
    </source>
</evidence>